<name>A0A0G1MGQ6_9BACT</name>
<dbReference type="FunFam" id="3.40.50.10860:FF:000003">
    <property type="entry name" value="Glutamate dehydrogenase"/>
    <property type="match status" value="1"/>
</dbReference>
<feature type="binding site" evidence="5">
    <location>
        <position position="187"/>
    </location>
    <ligand>
        <name>NAD(+)</name>
        <dbReference type="ChEBI" id="CHEBI:57540"/>
    </ligand>
</feature>
<feature type="binding site" evidence="5">
    <location>
        <position position="357"/>
    </location>
    <ligand>
        <name>substrate</name>
    </ligand>
</feature>
<keyword evidence="2 3" id="KW-0560">Oxidoreductase</keyword>
<dbReference type="InterPro" id="IPR033922">
    <property type="entry name" value="NAD_bind_Glu_DH"/>
</dbReference>
<keyword evidence="5" id="KW-0547">Nucleotide-binding</keyword>
<dbReference type="GO" id="GO:0004352">
    <property type="term" value="F:glutamate dehydrogenase (NAD+) activity"/>
    <property type="evidence" value="ECO:0007669"/>
    <property type="project" value="TreeGrafter"/>
</dbReference>
<dbReference type="InterPro" id="IPR033524">
    <property type="entry name" value="Glu/Leu/Phe/Val_DH_AS"/>
</dbReference>
<dbReference type="PATRIC" id="fig|1619041.3.peg.382"/>
<dbReference type="InterPro" id="IPR014362">
    <property type="entry name" value="Glu_DH"/>
</dbReference>
<feature type="domain" description="Glutamate/phenylalanine/leucine/valine/L-tryptophan dehydrogenase C-terminal" evidence="8">
    <location>
        <begin position="180"/>
        <end position="421"/>
    </location>
</feature>
<dbReference type="InterPro" id="IPR046346">
    <property type="entry name" value="Aminoacid_DH-like_N_sf"/>
</dbReference>
<feature type="binding site" evidence="5">
    <location>
        <position position="218"/>
    </location>
    <ligand>
        <name>NAD(+)</name>
        <dbReference type="ChEBI" id="CHEBI:57540"/>
    </ligand>
</feature>
<dbReference type="Proteomes" id="UP000033999">
    <property type="component" value="Unassembled WGS sequence"/>
</dbReference>
<dbReference type="GO" id="GO:0000166">
    <property type="term" value="F:nucleotide binding"/>
    <property type="evidence" value="ECO:0007669"/>
    <property type="project" value="UniProtKB-KW"/>
</dbReference>
<dbReference type="GO" id="GO:0006538">
    <property type="term" value="P:L-glutamate catabolic process"/>
    <property type="evidence" value="ECO:0007669"/>
    <property type="project" value="TreeGrafter"/>
</dbReference>
<feature type="active site" description="Proton donor" evidence="4">
    <location>
        <position position="102"/>
    </location>
</feature>
<comment type="similarity">
    <text evidence="1 3 7">Belongs to the Glu/Leu/Phe/Val dehydrogenases family.</text>
</comment>
<evidence type="ECO:0000313" key="10">
    <source>
        <dbReference type="Proteomes" id="UP000033999"/>
    </source>
</evidence>
<evidence type="ECO:0000256" key="7">
    <source>
        <dbReference type="RuleBase" id="RU004417"/>
    </source>
</evidence>
<evidence type="ECO:0000256" key="2">
    <source>
        <dbReference type="ARBA" id="ARBA00023002"/>
    </source>
</evidence>
<dbReference type="Pfam" id="PF02812">
    <property type="entry name" value="ELFV_dehydrog_N"/>
    <property type="match status" value="1"/>
</dbReference>
<reference evidence="9 10" key="1">
    <citation type="journal article" date="2015" name="Nature">
        <title>rRNA introns, odd ribosomes, and small enigmatic genomes across a large radiation of phyla.</title>
        <authorList>
            <person name="Brown C.T."/>
            <person name="Hug L.A."/>
            <person name="Thomas B.C."/>
            <person name="Sharon I."/>
            <person name="Castelle C.J."/>
            <person name="Singh A."/>
            <person name="Wilkins M.J."/>
            <person name="Williams K.H."/>
            <person name="Banfield J.F."/>
        </authorList>
    </citation>
    <scope>NUCLEOTIDE SEQUENCE [LARGE SCALE GENOMIC DNA]</scope>
</reference>
<dbReference type="InterPro" id="IPR006096">
    <property type="entry name" value="Glu/Leu/Phe/Val/Trp_DH_C"/>
</dbReference>
<evidence type="ECO:0000259" key="8">
    <source>
        <dbReference type="SMART" id="SM00839"/>
    </source>
</evidence>
<evidence type="ECO:0000256" key="1">
    <source>
        <dbReference type="ARBA" id="ARBA00006382"/>
    </source>
</evidence>
<dbReference type="PANTHER" id="PTHR11606">
    <property type="entry name" value="GLUTAMATE DEHYDROGENASE"/>
    <property type="match status" value="1"/>
</dbReference>
<evidence type="ECO:0000256" key="4">
    <source>
        <dbReference type="PIRSR" id="PIRSR000185-1"/>
    </source>
</evidence>
<feature type="binding site" evidence="5">
    <location>
        <position position="66"/>
    </location>
    <ligand>
        <name>substrate</name>
    </ligand>
</feature>
<dbReference type="SUPFAM" id="SSF51735">
    <property type="entry name" value="NAD(P)-binding Rossmann-fold domains"/>
    <property type="match status" value="1"/>
</dbReference>
<dbReference type="SMART" id="SM00839">
    <property type="entry name" value="ELFV_dehydrog"/>
    <property type="match status" value="1"/>
</dbReference>
<proteinExistence type="inferred from homology"/>
<evidence type="ECO:0000256" key="3">
    <source>
        <dbReference type="PIRNR" id="PIRNR000185"/>
    </source>
</evidence>
<evidence type="ECO:0000256" key="6">
    <source>
        <dbReference type="PIRSR" id="PIRSR000185-3"/>
    </source>
</evidence>
<dbReference type="SUPFAM" id="SSF53223">
    <property type="entry name" value="Aminoacid dehydrogenase-like, N-terminal domain"/>
    <property type="match status" value="1"/>
</dbReference>
<dbReference type="PRINTS" id="PR00082">
    <property type="entry name" value="GLFDHDRGNASE"/>
</dbReference>
<sequence length="423" mass="46356">MSLFGYAIKNLERAGELQNIDAQVMELLRYPRRIVQFSLPVAMDNGKVKVFEGYRVQYNNARGPYKGGIRYHPEANLDEVKALAFWMTIKCAVAGIPYGGAKGGIKLDPKKLSKRELEAVSRAYVRALKDLIGPQTDVPAPDVNTNATIMGWMVDEYMSIPGNEGKNGVFTGKPIVLGGSLGREQATGAGGFFVLMNLLKRLKKDPKKTRVIVQGVGNVGYWFAKYAFDAGMKIVGMSDSQGGLYDLRGRGMNPDEVMNTKRTKGLLAGVYCKGSACESTGYKSMSNEKLLEMECDILVPAALEDQLKGGNAARVKADIVLELANGPTTPDADAKFEKRGVIVVPDVLANAGGVATSYLEWVQNLQSFYWEEKVVIDRMHALMDSAFGAVWKIKESKKTSMRMAAYAVALERIAEAIRLRGRV</sequence>
<dbReference type="AlphaFoldDB" id="A0A0G1MGQ6"/>
<dbReference type="PANTHER" id="PTHR11606:SF13">
    <property type="entry name" value="GLUTAMATE DEHYDROGENASE 1, MITOCHONDRIAL"/>
    <property type="match status" value="1"/>
</dbReference>
<feature type="site" description="Important for catalysis" evidence="6">
    <location>
        <position position="142"/>
    </location>
</feature>
<comment type="caution">
    <text evidence="9">The sequence shown here is derived from an EMBL/GenBank/DDBJ whole genome shotgun (WGS) entry which is preliminary data.</text>
</comment>
<evidence type="ECO:0000256" key="5">
    <source>
        <dbReference type="PIRSR" id="PIRSR000185-2"/>
    </source>
</evidence>
<keyword evidence="5" id="KW-0520">NAD</keyword>
<dbReference type="Pfam" id="PF00208">
    <property type="entry name" value="ELFV_dehydrog"/>
    <property type="match status" value="1"/>
</dbReference>
<organism evidence="9 10">
    <name type="scientific">Candidatus Magasanikbacteria bacterium GW2011_GWA2_45_39</name>
    <dbReference type="NCBI Taxonomy" id="1619041"/>
    <lineage>
        <taxon>Bacteria</taxon>
        <taxon>Candidatus Magasanikiibacteriota</taxon>
    </lineage>
</organism>
<accession>A0A0G1MGQ6</accession>
<dbReference type="CDD" id="cd01076">
    <property type="entry name" value="NAD_bind_1_Glu_DH"/>
    <property type="match status" value="1"/>
</dbReference>
<dbReference type="EMBL" id="LCKX01000011">
    <property type="protein sequence ID" value="KKU07434.1"/>
    <property type="molecule type" value="Genomic_DNA"/>
</dbReference>
<dbReference type="InterPro" id="IPR036291">
    <property type="entry name" value="NAD(P)-bd_dom_sf"/>
</dbReference>
<feature type="binding site" evidence="5">
    <location>
        <position position="90"/>
    </location>
    <ligand>
        <name>substrate</name>
    </ligand>
</feature>
<dbReference type="Gene3D" id="3.40.50.10860">
    <property type="entry name" value="Leucine Dehydrogenase, chain A, domain 1"/>
    <property type="match status" value="1"/>
</dbReference>
<dbReference type="PROSITE" id="PS00074">
    <property type="entry name" value="GLFV_DEHYDROGENASE"/>
    <property type="match status" value="1"/>
</dbReference>
<dbReference type="InterPro" id="IPR006097">
    <property type="entry name" value="Glu/Leu/Phe/Val/Trp_DH_dimer"/>
</dbReference>
<gene>
    <name evidence="9" type="ORF">UX10_C0011G0012</name>
</gene>
<evidence type="ECO:0000313" key="9">
    <source>
        <dbReference type="EMBL" id="KKU07434.1"/>
    </source>
</evidence>
<dbReference type="InterPro" id="IPR006095">
    <property type="entry name" value="Glu/Leu/Phe/Val/Trp_DH"/>
</dbReference>
<dbReference type="PIRSF" id="PIRSF000185">
    <property type="entry name" value="Glu_DH"/>
    <property type="match status" value="1"/>
</dbReference>
<dbReference type="Gene3D" id="3.40.50.720">
    <property type="entry name" value="NAD(P)-binding Rossmann-like Domain"/>
    <property type="match status" value="1"/>
</dbReference>
<protein>
    <recommendedName>
        <fullName evidence="3">Glutamate dehydrogenase</fullName>
    </recommendedName>
</protein>